<dbReference type="AlphaFoldDB" id="A0A3Q8ID75"/>
<evidence type="ECO:0000313" key="3">
    <source>
        <dbReference type="Proteomes" id="UP000274082"/>
    </source>
</evidence>
<evidence type="ECO:0000313" key="2">
    <source>
        <dbReference type="EMBL" id="AYU79416.1"/>
    </source>
</evidence>
<organism evidence="2 3">
    <name type="scientific">Leishmania donovani</name>
    <dbReference type="NCBI Taxonomy" id="5661"/>
    <lineage>
        <taxon>Eukaryota</taxon>
        <taxon>Discoba</taxon>
        <taxon>Euglenozoa</taxon>
        <taxon>Kinetoplastea</taxon>
        <taxon>Metakinetoplastina</taxon>
        <taxon>Trypanosomatida</taxon>
        <taxon>Trypanosomatidae</taxon>
        <taxon>Leishmaniinae</taxon>
        <taxon>Leishmania</taxon>
    </lineage>
</organism>
<keyword evidence="3" id="KW-1185">Reference proteome</keyword>
<feature type="region of interest" description="Disordered" evidence="1">
    <location>
        <begin position="725"/>
        <end position="755"/>
    </location>
</feature>
<dbReference type="Proteomes" id="UP000274082">
    <property type="component" value="Chromosome 25"/>
</dbReference>
<sequence length="1021" mass="108905">MSTAVFELFSKLAGVASAGHQGTPSALEMAPPQMLLPTDEECVLYGQKKPIVFFYEPRGAQQLASGAADGNSGPGAGAALTSSSRTSLLQEWPAELSAAQLVSPGTTVHALRVTNAEDDLHKTLSTQEVWADWPQTIRGWQLCPMSHLCAMVRTNGAAPHLYLLASRYELVGTSAVYERYLLLTPPSKDSGRGAASNVLARATTAADSASISVTELRTLRRIACLCRCFCSSGAEAQPRTARSRGVGSDTLVPPPPLADYVLHLVPTSLQYTFCFAATALLGAADEERCQSWAMTATALSRLKFSSRYQSCSTTEAANTSGALSDGGHTTYLESATQSRDRSTSAVRVVEGGGGGMTSASGAGLSEDPRSAPSTPARPLLAMGRMDGQRGGSLSAALHHEDMHQNGESILEERLPPSQRWRAMALRRLLDTSFYNEQVPTGWRRWRYASSGILCRPLVVDSLDGIVRYIHGSRLAFYTAVAFLDRFIAVTVDPLANFFAYKRQLQRGRSRQEMDCRMLAMYGTRPTDPPIAAELPVEQLYDSGLDGGVQAREICSFLTQVIVVCIMLGSKTVDLYPPRIRSLMGCVEDTAPISEEDFVILEFHVLLTLGFPVHPVTLFEAVGALLAFSTSDALYGTLTASHTTRRLLEEHQDRGHLVDDVDRLMEEEAEEEEAAAVAGSAQPHPALRAAALTPADRRAINDWLRLRLFTCFICDEVIRANAGGSAASSSASASSASDSTPRHGGGVNSRMAAEEESKLPDGGFSVLQLSPVLVAAAALVIAAEQLRMPLPAPMMRLVPVPMQALLREAPVDGSSDVGRSNGGSSSGRVMAALHRRGQNTNTCDVAIEESNVLGRGADADARHNEASTGLRLTAGATDDHYKVLMELSLLLEHELSRLSDDSGLQGPPPLASVPAAGATPTSTNLEVEEEQIGAGSCGAAAVAGPSLCPTHPYTGELSRGGAARRGAPLTSAASPRVRPASARAIDMFGRIIAQAKAIHHRSRESCPPVLLHRYQPLFRDCV</sequence>
<protein>
    <submittedName>
        <fullName evidence="2">Uncharacterized protein</fullName>
    </submittedName>
</protein>
<dbReference type="SUPFAM" id="SSF47954">
    <property type="entry name" value="Cyclin-like"/>
    <property type="match status" value="1"/>
</dbReference>
<proteinExistence type="predicted"/>
<dbReference type="OrthoDB" id="273176at2759"/>
<evidence type="ECO:0000256" key="1">
    <source>
        <dbReference type="SAM" id="MobiDB-lite"/>
    </source>
</evidence>
<dbReference type="VEuPathDB" id="TriTrypDB:LdCL_250013700"/>
<dbReference type="Gene3D" id="1.10.472.10">
    <property type="entry name" value="Cyclin-like"/>
    <property type="match status" value="1"/>
</dbReference>
<name>A0A3Q8ID75_LEIDO</name>
<dbReference type="InterPro" id="IPR036915">
    <property type="entry name" value="Cyclin-like_sf"/>
</dbReference>
<feature type="region of interest" description="Disordered" evidence="1">
    <location>
        <begin position="898"/>
        <end position="918"/>
    </location>
</feature>
<gene>
    <name evidence="2" type="ORF">LdCL_250013700</name>
</gene>
<feature type="region of interest" description="Disordered" evidence="1">
    <location>
        <begin position="315"/>
        <end position="378"/>
    </location>
</feature>
<dbReference type="VEuPathDB" id="TriTrypDB:LdBPK_250840.1"/>
<accession>A0A3Q8ID75</accession>
<reference evidence="2 3" key="1">
    <citation type="journal article" date="2018" name="Sci. Rep.">
        <title>A complete Leishmania donovani reference genome identifies novel genetic variations associated with virulence.</title>
        <authorList>
            <person name="Lypaczewski P."/>
            <person name="Hoshizaki J."/>
            <person name="Zhang W.-W."/>
            <person name="McCall L.-I."/>
            <person name="Torcivia-Rodriguez J."/>
            <person name="Simonyan V."/>
            <person name="Kaur A."/>
            <person name="Dewar K."/>
            <person name="Matlashewski G."/>
        </authorList>
    </citation>
    <scope>NUCLEOTIDE SEQUENCE [LARGE SCALE GENOMIC DNA]</scope>
    <source>
        <strain evidence="2 3">LdCL</strain>
    </source>
</reference>
<dbReference type="EMBL" id="CP029524">
    <property type="protein sequence ID" value="AYU79416.1"/>
    <property type="molecule type" value="Genomic_DNA"/>
</dbReference>
<dbReference type="VEuPathDB" id="TriTrypDB:LDHU3_25.1050"/>
<feature type="compositionally biased region" description="Low complexity" evidence="1">
    <location>
        <begin position="725"/>
        <end position="736"/>
    </location>
</feature>